<dbReference type="InterPro" id="IPR008105">
    <property type="entry name" value="Chemokine_XCL1/XCL2"/>
</dbReference>
<comment type="similarity">
    <text evidence="2">Belongs to the intercrine gamma family.</text>
</comment>
<evidence type="ECO:0000256" key="6">
    <source>
        <dbReference type="ARBA" id="ARBA00022729"/>
    </source>
</evidence>
<evidence type="ECO:0000259" key="8">
    <source>
        <dbReference type="SMART" id="SM00199"/>
    </source>
</evidence>
<dbReference type="PANTHER" id="PTHR12015:SF101">
    <property type="entry name" value="CYTOKINE SCM-1 BETA-RELATED"/>
    <property type="match status" value="1"/>
</dbReference>
<evidence type="ECO:0000256" key="7">
    <source>
        <dbReference type="ARBA" id="ARBA00023157"/>
    </source>
</evidence>
<dbReference type="Proteomes" id="UP000105122">
    <property type="component" value="Segment"/>
</dbReference>
<dbReference type="InterPro" id="IPR036048">
    <property type="entry name" value="Interleukin_8-like_sf"/>
</dbReference>
<gene>
    <name evidence="9" type="primary">ORF8</name>
</gene>
<dbReference type="PRINTS" id="PR01731">
    <property type="entry name" value="LYMPHOTACTIN"/>
</dbReference>
<accession>A0A0F6R4D3</accession>
<evidence type="ECO:0000256" key="1">
    <source>
        <dbReference type="ARBA" id="ARBA00004613"/>
    </source>
</evidence>
<evidence type="ECO:0000313" key="9">
    <source>
        <dbReference type="EMBL" id="AKE44308.1"/>
    </source>
</evidence>
<keyword evidence="4" id="KW-0202">Cytokine</keyword>
<keyword evidence="7" id="KW-1015">Disulfide bond</keyword>
<dbReference type="GO" id="GO:0048020">
    <property type="term" value="F:CCR chemokine receptor binding"/>
    <property type="evidence" value="ECO:0007669"/>
    <property type="project" value="TreeGrafter"/>
</dbReference>
<evidence type="ECO:0000256" key="5">
    <source>
        <dbReference type="ARBA" id="ARBA00022525"/>
    </source>
</evidence>
<dbReference type="Pfam" id="PF00048">
    <property type="entry name" value="IL8"/>
    <property type="match status" value="1"/>
</dbReference>
<proteinExistence type="inferred from homology"/>
<organism evidence="9 10">
    <name type="scientific">Rat cytomegalovirus ALL-03</name>
    <dbReference type="NCBI Taxonomy" id="1640278"/>
    <lineage>
        <taxon>Viruses</taxon>
        <taxon>Duplodnaviria</taxon>
        <taxon>Heunggongvirae</taxon>
        <taxon>Peploviricota</taxon>
        <taxon>Herviviricetes</taxon>
        <taxon>Herpesvirales</taxon>
        <taxon>Orthoherpesviridae</taxon>
        <taxon>Betaherpesvirinae</taxon>
        <taxon>Muromegalovirus</taxon>
        <taxon>Muromegalovirus muridbeta8</taxon>
        <taxon>Rat cytomegalovirus (isolate England)</taxon>
    </lineage>
</organism>
<dbReference type="SMART" id="SM00199">
    <property type="entry name" value="SCY"/>
    <property type="match status" value="1"/>
</dbReference>
<keyword evidence="3" id="KW-0145">Chemotaxis</keyword>
<dbReference type="SMR" id="A0A0F6R4D3"/>
<evidence type="ECO:0000256" key="3">
    <source>
        <dbReference type="ARBA" id="ARBA00022500"/>
    </source>
</evidence>
<evidence type="ECO:0000256" key="4">
    <source>
        <dbReference type="ARBA" id="ARBA00022514"/>
    </source>
</evidence>
<keyword evidence="6" id="KW-0732">Signal</keyword>
<dbReference type="InterPro" id="IPR039809">
    <property type="entry name" value="Chemokine_b/g/d"/>
</dbReference>
<sequence length="115" mass="12819">MRLLTILALCCVAIWVVESIGIEVLHETICVSLRTQRIPIQKIKTYTIKEGAMRAVIFVTKRGLRICADPDAGWTKAAITTLDKKNKKNKQKFNTTTVIPTQVPVSTNETTTVYG</sequence>
<feature type="domain" description="Chemokine interleukin-8-like" evidence="8">
    <location>
        <begin position="26"/>
        <end position="82"/>
    </location>
</feature>
<dbReference type="InterPro" id="IPR001811">
    <property type="entry name" value="Chemokine_IL8-like_dom"/>
</dbReference>
<dbReference type="GO" id="GO:0061844">
    <property type="term" value="P:antimicrobial humoral immune response mediated by antimicrobial peptide"/>
    <property type="evidence" value="ECO:0007669"/>
    <property type="project" value="TreeGrafter"/>
</dbReference>
<name>A0A0F6R4D3_RCMVE</name>
<dbReference type="SUPFAM" id="SSF54117">
    <property type="entry name" value="Interleukin 8-like chemokines"/>
    <property type="match status" value="1"/>
</dbReference>
<dbReference type="GO" id="GO:0008009">
    <property type="term" value="F:chemokine activity"/>
    <property type="evidence" value="ECO:0007669"/>
    <property type="project" value="InterPro"/>
</dbReference>
<dbReference type="EMBL" id="KP967684">
    <property type="protein sequence ID" value="AKE44308.1"/>
    <property type="molecule type" value="Genomic_DNA"/>
</dbReference>
<dbReference type="FunFam" id="2.40.50.40:FF:000023">
    <property type="entry name" value="Lymphotactin isoform X1"/>
    <property type="match status" value="1"/>
</dbReference>
<reference evidence="9 10" key="1">
    <citation type="journal article" date="2015" name="Genome Announc.">
        <title>Complete Genome Sequence of Rat Cytomegalovirus Strain ALL-03 (Malaysian Strain).</title>
        <authorList>
            <person name="Balakrishnan K.N."/>
            <person name="Abdullah A.A."/>
            <person name="Camalxaman S.N."/>
            <person name="Quah Y.W."/>
            <person name="Abba Y."/>
            <person name="Hani H."/>
            <person name="Loh H.S."/>
            <person name="Kamal F.M."/>
            <person name="Zeenathul N.A."/>
            <person name="Aini I."/>
            <person name="Omar A.R."/>
            <person name="Noordin M.M."/>
            <person name="Mohd Azmi M.L."/>
        </authorList>
    </citation>
    <scope>NUCLEOTIDE SEQUENCE [LARGE SCALE GENOMIC DNA]</scope>
    <source>
        <strain evidence="9">ALL-03</strain>
    </source>
</reference>
<dbReference type="PANTHER" id="PTHR12015">
    <property type="entry name" value="SMALL INDUCIBLE CYTOKINE A"/>
    <property type="match status" value="1"/>
</dbReference>
<protein>
    <submittedName>
        <fullName evidence="9">ORF8</fullName>
    </submittedName>
</protein>
<comment type="subcellular location">
    <subcellularLocation>
        <location evidence="1">Secreted</location>
    </subcellularLocation>
</comment>
<dbReference type="Gene3D" id="2.40.50.40">
    <property type="match status" value="1"/>
</dbReference>
<dbReference type="GO" id="GO:0030335">
    <property type="term" value="P:positive regulation of cell migration"/>
    <property type="evidence" value="ECO:0007669"/>
    <property type="project" value="TreeGrafter"/>
</dbReference>
<evidence type="ECO:0000256" key="2">
    <source>
        <dbReference type="ARBA" id="ARBA00006894"/>
    </source>
</evidence>
<keyword evidence="5" id="KW-0964">Secreted</keyword>
<dbReference type="GO" id="GO:0005615">
    <property type="term" value="C:extracellular space"/>
    <property type="evidence" value="ECO:0007669"/>
    <property type="project" value="UniProtKB-KW"/>
</dbReference>
<dbReference type="GO" id="GO:0070098">
    <property type="term" value="P:chemokine-mediated signaling pathway"/>
    <property type="evidence" value="ECO:0007669"/>
    <property type="project" value="TreeGrafter"/>
</dbReference>
<evidence type="ECO:0000313" key="10">
    <source>
        <dbReference type="Proteomes" id="UP000105122"/>
    </source>
</evidence>